<organism evidence="3 4">
    <name type="scientific">Polynucleobacter kasalickyi</name>
    <dbReference type="NCBI Taxonomy" id="1938817"/>
    <lineage>
        <taxon>Bacteria</taxon>
        <taxon>Pseudomonadati</taxon>
        <taxon>Pseudomonadota</taxon>
        <taxon>Betaproteobacteria</taxon>
        <taxon>Burkholderiales</taxon>
        <taxon>Burkholderiaceae</taxon>
        <taxon>Polynucleobacter</taxon>
    </lineage>
</organism>
<proteinExistence type="predicted"/>
<keyword evidence="1" id="KW-0472">Membrane</keyword>
<dbReference type="InterPro" id="IPR054839">
    <property type="entry name" value="puhB_PGC"/>
</dbReference>
<accession>A0A1W1Z3I5</accession>
<feature type="transmembrane region" description="Helical" evidence="1">
    <location>
        <begin position="75"/>
        <end position="98"/>
    </location>
</feature>
<dbReference type="InterPro" id="IPR005182">
    <property type="entry name" value="YdbS-like_PH"/>
</dbReference>
<dbReference type="EMBL" id="FWXJ01000004">
    <property type="protein sequence ID" value="SMC43047.1"/>
    <property type="molecule type" value="Genomic_DNA"/>
</dbReference>
<gene>
    <name evidence="3" type="ORF">SAMN06296008_10490</name>
</gene>
<sequence>MRKNLNNGFEYEYEAQLGLPSTLPKDEKILWQGSPDLWMVAKNIFFIRFVMFYFLGLILLGFFEGYQEDQSSKQILIAFVLMLALSLIAIGLLAFLAFCTAKTTVYTITNRRVVMRIGVVLTKTFNLPLSKIEAADIVQQKNLHGNIAIQVESSTKIAFFHLWPHVRPWRLQHPEPMLLSLKNVDEVSHVLTQAWSEVNNQEVVVNDVHAPHKMPEKKRTTGLMPAFSNETSTDFAQI</sequence>
<keyword evidence="4" id="KW-1185">Reference proteome</keyword>
<dbReference type="Proteomes" id="UP000192708">
    <property type="component" value="Unassembled WGS sequence"/>
</dbReference>
<name>A0A1W1Z3I5_9BURK</name>
<keyword evidence="1" id="KW-1133">Transmembrane helix</keyword>
<reference evidence="3 4" key="1">
    <citation type="submission" date="2017-04" db="EMBL/GenBank/DDBJ databases">
        <authorList>
            <person name="Afonso C.L."/>
            <person name="Miller P.J."/>
            <person name="Scott M.A."/>
            <person name="Spackman E."/>
            <person name="Goraichik I."/>
            <person name="Dimitrov K.M."/>
            <person name="Suarez D.L."/>
            <person name="Swayne D.E."/>
        </authorList>
    </citation>
    <scope>NUCLEOTIDE SEQUENCE [LARGE SCALE GENOMIC DNA]</scope>
    <source>
        <strain evidence="3 4">VK13</strain>
    </source>
</reference>
<dbReference type="NCBIfam" id="NF040894">
    <property type="entry name" value="puhB_PGC"/>
    <property type="match status" value="1"/>
</dbReference>
<feature type="transmembrane region" description="Helical" evidence="1">
    <location>
        <begin position="44"/>
        <end position="63"/>
    </location>
</feature>
<dbReference type="Pfam" id="PF03703">
    <property type="entry name" value="bPH_2"/>
    <property type="match status" value="1"/>
</dbReference>
<evidence type="ECO:0000313" key="4">
    <source>
        <dbReference type="Proteomes" id="UP000192708"/>
    </source>
</evidence>
<dbReference type="RefSeq" id="WP_084283059.1">
    <property type="nucleotide sequence ID" value="NZ_FWXJ01000004.1"/>
</dbReference>
<evidence type="ECO:0000256" key="1">
    <source>
        <dbReference type="SAM" id="Phobius"/>
    </source>
</evidence>
<evidence type="ECO:0000259" key="2">
    <source>
        <dbReference type="Pfam" id="PF03703"/>
    </source>
</evidence>
<dbReference type="STRING" id="1938817.SAMN06296008_10490"/>
<dbReference type="AlphaFoldDB" id="A0A1W1Z3I5"/>
<feature type="domain" description="YdbS-like PH" evidence="2">
    <location>
        <begin position="102"/>
        <end position="186"/>
    </location>
</feature>
<dbReference type="OrthoDB" id="7345733at2"/>
<protein>
    <submittedName>
        <fullName evidence="3">PH domain-containing protein</fullName>
    </submittedName>
</protein>
<keyword evidence="1" id="KW-0812">Transmembrane</keyword>
<evidence type="ECO:0000313" key="3">
    <source>
        <dbReference type="EMBL" id="SMC43047.1"/>
    </source>
</evidence>